<sequence>MYVKNHLDEPTVRMLMITSNARKSSLEIAALGGIVTQQLTKNYIIALLLESTRWKDTNYTRLATERNYPSVVEYAEAMEIFNLVNRPYEEDSTETDLSGAADDDCQDGDCYLNEEDYILDAEGEDGEDDLALDESAKMSGSKRPMEATKQDLQATMRPPAQRKATAASLASTTATPSSWIVEWHVKDKPTAKAMVSSGTRWCLNTLTVIGGLITLTLFVSL</sequence>
<feature type="transmembrane region" description="Helical" evidence="2">
    <location>
        <begin position="201"/>
        <end position="219"/>
    </location>
</feature>
<dbReference type="WBParaSite" id="PSAMB.scaffold8333size6345.g31281.t1">
    <property type="protein sequence ID" value="PSAMB.scaffold8333size6345.g31281.t1"/>
    <property type="gene ID" value="PSAMB.scaffold8333size6345.g31281"/>
</dbReference>
<evidence type="ECO:0000256" key="1">
    <source>
        <dbReference type="SAM" id="MobiDB-lite"/>
    </source>
</evidence>
<proteinExistence type="predicted"/>
<evidence type="ECO:0000313" key="3">
    <source>
        <dbReference type="Proteomes" id="UP000887566"/>
    </source>
</evidence>
<dbReference type="AlphaFoldDB" id="A0A914XFK8"/>
<keyword evidence="3" id="KW-1185">Reference proteome</keyword>
<keyword evidence="2" id="KW-0812">Transmembrane</keyword>
<feature type="region of interest" description="Disordered" evidence="1">
    <location>
        <begin position="135"/>
        <end position="170"/>
    </location>
</feature>
<evidence type="ECO:0000256" key="2">
    <source>
        <dbReference type="SAM" id="Phobius"/>
    </source>
</evidence>
<evidence type="ECO:0000313" key="4">
    <source>
        <dbReference type="WBParaSite" id="PSAMB.scaffold8333size6345.g31281.t1"/>
    </source>
</evidence>
<organism evidence="3 4">
    <name type="scientific">Plectus sambesii</name>
    <dbReference type="NCBI Taxonomy" id="2011161"/>
    <lineage>
        <taxon>Eukaryota</taxon>
        <taxon>Metazoa</taxon>
        <taxon>Ecdysozoa</taxon>
        <taxon>Nematoda</taxon>
        <taxon>Chromadorea</taxon>
        <taxon>Plectida</taxon>
        <taxon>Plectina</taxon>
        <taxon>Plectoidea</taxon>
        <taxon>Plectidae</taxon>
        <taxon>Plectus</taxon>
    </lineage>
</organism>
<reference evidence="4" key="1">
    <citation type="submission" date="2022-11" db="UniProtKB">
        <authorList>
            <consortium name="WormBaseParasite"/>
        </authorList>
    </citation>
    <scope>IDENTIFICATION</scope>
</reference>
<name>A0A914XFK8_9BILA</name>
<keyword evidence="2" id="KW-1133">Transmembrane helix</keyword>
<keyword evidence="2" id="KW-0472">Membrane</keyword>
<protein>
    <submittedName>
        <fullName evidence="4">Uncharacterized protein</fullName>
    </submittedName>
</protein>
<dbReference type="Proteomes" id="UP000887566">
    <property type="component" value="Unplaced"/>
</dbReference>
<accession>A0A914XFK8</accession>